<dbReference type="Pfam" id="PF12651">
    <property type="entry name" value="RHH_3"/>
    <property type="match status" value="1"/>
</dbReference>
<protein>
    <submittedName>
        <fullName evidence="2">Ribbon-helix-helix domain-containing protein</fullName>
    </submittedName>
</protein>
<organism evidence="2 3">
    <name type="scientific">Agathobaculum ammoniilyticum</name>
    <dbReference type="NCBI Taxonomy" id="2981778"/>
    <lineage>
        <taxon>Bacteria</taxon>
        <taxon>Bacillati</taxon>
        <taxon>Bacillota</taxon>
        <taxon>Clostridia</taxon>
        <taxon>Eubacteriales</taxon>
        <taxon>Butyricicoccaceae</taxon>
        <taxon>Agathobaculum</taxon>
    </lineage>
</organism>
<evidence type="ECO:0000313" key="3">
    <source>
        <dbReference type="Proteomes" id="UP001652397"/>
    </source>
</evidence>
<evidence type="ECO:0000313" key="2">
    <source>
        <dbReference type="EMBL" id="MCU6788127.1"/>
    </source>
</evidence>
<reference evidence="2 3" key="1">
    <citation type="journal article" date="2021" name="ISME Commun">
        <title>Automated analysis of genomic sequences facilitates high-throughput and comprehensive description of bacteria.</title>
        <authorList>
            <person name="Hitch T.C.A."/>
        </authorList>
    </citation>
    <scope>NUCLEOTIDE SEQUENCE [LARGE SCALE GENOMIC DNA]</scope>
    <source>
        <strain evidence="2 3">Sanger_34</strain>
    </source>
</reference>
<dbReference type="EMBL" id="JAOQJE010000002">
    <property type="protein sequence ID" value="MCU6788127.1"/>
    <property type="molecule type" value="Genomic_DNA"/>
</dbReference>
<dbReference type="RefSeq" id="WP_147573780.1">
    <property type="nucleotide sequence ID" value="NZ_JAOQJE010000002.1"/>
</dbReference>
<comment type="caution">
    <text evidence="2">The sequence shown here is derived from an EMBL/GenBank/DDBJ whole genome shotgun (WGS) entry which is preliminary data.</text>
</comment>
<evidence type="ECO:0000259" key="1">
    <source>
        <dbReference type="Pfam" id="PF12651"/>
    </source>
</evidence>
<dbReference type="Proteomes" id="UP001652397">
    <property type="component" value="Unassembled WGS sequence"/>
</dbReference>
<accession>A0ABT2U2E4</accession>
<gene>
    <name evidence="2" type="ORF">OCV66_03345</name>
</gene>
<sequence>MSEYPLVNRKQFTSTMRNDLMEAFNRLHEETRIPKSKLHDEAIEDLLKKYHYEIPEK</sequence>
<feature type="domain" description="Predicted DNA-binding protein ribbon-helix-helix" evidence="1">
    <location>
        <begin position="8"/>
        <end position="50"/>
    </location>
</feature>
<proteinExistence type="predicted"/>
<keyword evidence="3" id="KW-1185">Reference proteome</keyword>
<name>A0ABT2U2E4_9FIRM</name>
<dbReference type="InterPro" id="IPR038733">
    <property type="entry name" value="Predicted_DNA_bind_prot_RHH"/>
</dbReference>